<dbReference type="GO" id="GO:0003700">
    <property type="term" value="F:DNA-binding transcription factor activity"/>
    <property type="evidence" value="ECO:0007669"/>
    <property type="project" value="InterPro"/>
</dbReference>
<dbReference type="OrthoDB" id="9797223at2"/>
<evidence type="ECO:0000313" key="5">
    <source>
        <dbReference type="EMBL" id="KNB69205.1"/>
    </source>
</evidence>
<dbReference type="InterPro" id="IPR036388">
    <property type="entry name" value="WH-like_DNA-bd_sf"/>
</dbReference>
<dbReference type="EMBL" id="BJON01000022">
    <property type="protein sequence ID" value="GED71665.1"/>
    <property type="molecule type" value="Genomic_DNA"/>
</dbReference>
<keyword evidence="2" id="KW-0804">Transcription</keyword>
<keyword evidence="7" id="KW-1185">Reference proteome</keyword>
<gene>
    <name evidence="5" type="ORF">ADS79_25120</name>
    <name evidence="4" type="ORF">BRE01_53670</name>
</gene>
<dbReference type="InterPro" id="IPR037171">
    <property type="entry name" value="NagB/RpiA_transferase-like"/>
</dbReference>
<dbReference type="InterPro" id="IPR001034">
    <property type="entry name" value="DeoR_HTH"/>
</dbReference>
<dbReference type="PATRIC" id="fig|54915.3.peg.4174"/>
<evidence type="ECO:0000313" key="4">
    <source>
        <dbReference type="EMBL" id="GED71665.1"/>
    </source>
</evidence>
<feature type="domain" description="HTH deoR-type" evidence="3">
    <location>
        <begin position="5"/>
        <end position="60"/>
    </location>
</feature>
<dbReference type="InterPro" id="IPR014036">
    <property type="entry name" value="DeoR-like_C"/>
</dbReference>
<dbReference type="PROSITE" id="PS51000">
    <property type="entry name" value="HTH_DEOR_2"/>
    <property type="match status" value="1"/>
</dbReference>
<dbReference type="SMART" id="SM01134">
    <property type="entry name" value="DeoRC"/>
    <property type="match status" value="1"/>
</dbReference>
<proteinExistence type="predicted"/>
<comment type="caution">
    <text evidence="5">The sequence shown here is derived from an EMBL/GenBank/DDBJ whole genome shotgun (WGS) entry which is preliminary data.</text>
</comment>
<dbReference type="PANTHER" id="PTHR30363:SF44">
    <property type="entry name" value="AGA OPERON TRANSCRIPTIONAL REPRESSOR-RELATED"/>
    <property type="match status" value="1"/>
</dbReference>
<accession>A0A0K9YLY5</accession>
<evidence type="ECO:0000259" key="3">
    <source>
        <dbReference type="PROSITE" id="PS51000"/>
    </source>
</evidence>
<evidence type="ECO:0000313" key="7">
    <source>
        <dbReference type="Proteomes" id="UP000319578"/>
    </source>
</evidence>
<dbReference type="SUPFAM" id="SSF46785">
    <property type="entry name" value="Winged helix' DNA-binding domain"/>
    <property type="match status" value="1"/>
</dbReference>
<dbReference type="Proteomes" id="UP000319578">
    <property type="component" value="Unassembled WGS sequence"/>
</dbReference>
<protein>
    <submittedName>
        <fullName evidence="5">Cytochrome C</fullName>
    </submittedName>
    <submittedName>
        <fullName evidence="4">DeoR family transcriptional regulator</fullName>
    </submittedName>
</protein>
<reference evidence="6" key="1">
    <citation type="submission" date="2015-07" db="EMBL/GenBank/DDBJ databases">
        <title>Genome sequencing project for genomic taxonomy and phylogenomics of Bacillus-like bacteria.</title>
        <authorList>
            <person name="Liu B."/>
            <person name="Wang J."/>
            <person name="Zhu Y."/>
            <person name="Liu G."/>
            <person name="Chen Q."/>
            <person name="Chen Z."/>
            <person name="Lan J."/>
            <person name="Che J."/>
            <person name="Ge C."/>
            <person name="Shi H."/>
            <person name="Pan Z."/>
            <person name="Liu X."/>
        </authorList>
    </citation>
    <scope>NUCLEOTIDE SEQUENCE [LARGE SCALE GENOMIC DNA]</scope>
    <source>
        <strain evidence="6">DSM 9887</strain>
    </source>
</reference>
<dbReference type="EMBL" id="LGIQ01000011">
    <property type="protein sequence ID" value="KNB69205.1"/>
    <property type="molecule type" value="Genomic_DNA"/>
</dbReference>
<sequence length="261" mass="29672">MSLVGEERKDAIMNLLNYAGKVRTNELVEKLQVSSETIRRYLEELENENQLKRVYGGAIKINYEREEPSHLMREVSHAEEKKRIGRAAANLVQDNDVLVIDDGTTTLHMLPFLMNRRNLKLITISVPALNLLMEYHNKELFTGEIYFIGGKVQSKHFRTAGTLAENMMQNFFVDKAFISIDGILAQHGISSYDCEKAMIAKRIIENSKENIVLTDHSKIGISTFYKVADLKEIDTVISDVPAPKEWEGELEAKGVDWLVAD</sequence>
<dbReference type="Proteomes" id="UP000036834">
    <property type="component" value="Unassembled WGS sequence"/>
</dbReference>
<dbReference type="Pfam" id="PF00455">
    <property type="entry name" value="DeoRC"/>
    <property type="match status" value="1"/>
</dbReference>
<dbReference type="InterPro" id="IPR036390">
    <property type="entry name" value="WH_DNA-bd_sf"/>
</dbReference>
<dbReference type="Pfam" id="PF08220">
    <property type="entry name" value="HTH_DeoR"/>
    <property type="match status" value="1"/>
</dbReference>
<reference evidence="5" key="2">
    <citation type="submission" date="2015-07" db="EMBL/GenBank/DDBJ databases">
        <title>MeaNS - Measles Nucleotide Surveillance Program.</title>
        <authorList>
            <person name="Tran T."/>
            <person name="Druce J."/>
        </authorList>
    </citation>
    <scope>NUCLEOTIDE SEQUENCE</scope>
    <source>
        <strain evidence="5">DSM 9887</strain>
    </source>
</reference>
<organism evidence="5 6">
    <name type="scientific">Brevibacillus reuszeri</name>
    <dbReference type="NCBI Taxonomy" id="54915"/>
    <lineage>
        <taxon>Bacteria</taxon>
        <taxon>Bacillati</taxon>
        <taxon>Bacillota</taxon>
        <taxon>Bacilli</taxon>
        <taxon>Bacillales</taxon>
        <taxon>Paenibacillaceae</taxon>
        <taxon>Brevibacillus</taxon>
    </lineage>
</organism>
<dbReference type="Gene3D" id="3.40.50.1360">
    <property type="match status" value="1"/>
</dbReference>
<dbReference type="PANTHER" id="PTHR30363">
    <property type="entry name" value="HTH-TYPE TRANSCRIPTIONAL REGULATOR SRLR-RELATED"/>
    <property type="match status" value="1"/>
</dbReference>
<dbReference type="InterPro" id="IPR050313">
    <property type="entry name" value="Carb_Metab_HTH_regulators"/>
</dbReference>
<dbReference type="Gene3D" id="1.10.10.10">
    <property type="entry name" value="Winged helix-like DNA-binding domain superfamily/Winged helix DNA-binding domain"/>
    <property type="match status" value="1"/>
</dbReference>
<dbReference type="STRING" id="54915.ADS79_25120"/>
<dbReference type="RefSeq" id="WP_049741200.1">
    <property type="nucleotide sequence ID" value="NZ_BJON01000022.1"/>
</dbReference>
<dbReference type="SUPFAM" id="SSF100950">
    <property type="entry name" value="NagB/RpiA/CoA transferase-like"/>
    <property type="match status" value="1"/>
</dbReference>
<dbReference type="AlphaFoldDB" id="A0A0K9YLY5"/>
<dbReference type="SMART" id="SM00420">
    <property type="entry name" value="HTH_DEOR"/>
    <property type="match status" value="1"/>
</dbReference>
<name>A0A0K9YLY5_9BACL</name>
<reference evidence="4 7" key="3">
    <citation type="submission" date="2019-06" db="EMBL/GenBank/DDBJ databases">
        <title>Whole genome shotgun sequence of Brevibacillus reuszeri NBRC 15719.</title>
        <authorList>
            <person name="Hosoyama A."/>
            <person name="Uohara A."/>
            <person name="Ohji S."/>
            <person name="Ichikawa N."/>
        </authorList>
    </citation>
    <scope>NUCLEOTIDE SEQUENCE [LARGE SCALE GENOMIC DNA]</scope>
    <source>
        <strain evidence="4 7">NBRC 15719</strain>
    </source>
</reference>
<evidence type="ECO:0000313" key="6">
    <source>
        <dbReference type="Proteomes" id="UP000036834"/>
    </source>
</evidence>
<evidence type="ECO:0000256" key="2">
    <source>
        <dbReference type="ARBA" id="ARBA00023163"/>
    </source>
</evidence>
<dbReference type="PRINTS" id="PR00037">
    <property type="entry name" value="HTHLACR"/>
</dbReference>
<keyword evidence="1" id="KW-0805">Transcription regulation</keyword>
<evidence type="ECO:0000256" key="1">
    <source>
        <dbReference type="ARBA" id="ARBA00023015"/>
    </source>
</evidence>